<protein>
    <submittedName>
        <fullName evidence="1">Uncharacterized protein</fullName>
    </submittedName>
</protein>
<reference evidence="1" key="2">
    <citation type="journal article" date="2015" name="Data Brief">
        <title>Shoot transcriptome of the giant reed, Arundo donax.</title>
        <authorList>
            <person name="Barrero R.A."/>
            <person name="Guerrero F.D."/>
            <person name="Moolhuijzen P."/>
            <person name="Goolsby J.A."/>
            <person name="Tidwell J."/>
            <person name="Bellgard S.E."/>
            <person name="Bellgard M.I."/>
        </authorList>
    </citation>
    <scope>NUCLEOTIDE SEQUENCE</scope>
    <source>
        <tissue evidence="1">Shoot tissue taken approximately 20 cm above the soil surface</tissue>
    </source>
</reference>
<accession>A0A0A9E0M8</accession>
<name>A0A0A9E0M8_ARUDO</name>
<dbReference type="AlphaFoldDB" id="A0A0A9E0M8"/>
<dbReference type="EMBL" id="GBRH01205357">
    <property type="protein sequence ID" value="JAD92538.1"/>
    <property type="molecule type" value="Transcribed_RNA"/>
</dbReference>
<evidence type="ECO:0000313" key="1">
    <source>
        <dbReference type="EMBL" id="JAD92538.1"/>
    </source>
</evidence>
<sequence length="46" mass="5384">MPVRDHSLLNTLCHDKKQKLIKLYEPDYQHSENTASIIFTTALRVD</sequence>
<proteinExistence type="predicted"/>
<reference evidence="1" key="1">
    <citation type="submission" date="2014-09" db="EMBL/GenBank/DDBJ databases">
        <authorList>
            <person name="Magalhaes I.L.F."/>
            <person name="Oliveira U."/>
            <person name="Santos F.R."/>
            <person name="Vidigal T.H.D.A."/>
            <person name="Brescovit A.D."/>
            <person name="Santos A.J."/>
        </authorList>
    </citation>
    <scope>NUCLEOTIDE SEQUENCE</scope>
    <source>
        <tissue evidence="1">Shoot tissue taken approximately 20 cm above the soil surface</tissue>
    </source>
</reference>
<organism evidence="1">
    <name type="scientific">Arundo donax</name>
    <name type="common">Giant reed</name>
    <name type="synonym">Donax arundinaceus</name>
    <dbReference type="NCBI Taxonomy" id="35708"/>
    <lineage>
        <taxon>Eukaryota</taxon>
        <taxon>Viridiplantae</taxon>
        <taxon>Streptophyta</taxon>
        <taxon>Embryophyta</taxon>
        <taxon>Tracheophyta</taxon>
        <taxon>Spermatophyta</taxon>
        <taxon>Magnoliopsida</taxon>
        <taxon>Liliopsida</taxon>
        <taxon>Poales</taxon>
        <taxon>Poaceae</taxon>
        <taxon>PACMAD clade</taxon>
        <taxon>Arundinoideae</taxon>
        <taxon>Arundineae</taxon>
        <taxon>Arundo</taxon>
    </lineage>
</organism>